<keyword evidence="2" id="KW-0564">Palmitate</keyword>
<gene>
    <name evidence="4" type="ORF">IA54_010730</name>
</gene>
<reference evidence="4 5" key="2">
    <citation type="journal article" date="2017" name="Plant Pathol.">
        <title>Pathogenicity and virulence gene content of Xanthomonas strains infecting Araceae, formerly known as Xanthomonas axonopodis pv. dieffenbachiae.</title>
        <authorList>
            <person name="Constantin E.C."/>
            <person name="Haegeman A."/>
            <person name="Van Vaerenbergh J."/>
            <person name="Baeyen S."/>
            <person name="Van Malderghem C."/>
            <person name="Maes M."/>
            <person name="Cottyn B."/>
        </authorList>
    </citation>
    <scope>NUCLEOTIDE SEQUENCE [LARGE SCALE GENOMIC DNA]</scope>
    <source>
        <strain evidence="5">LMG9055</strain>
    </source>
</reference>
<keyword evidence="2" id="KW-0732">Signal</keyword>
<evidence type="ECO:0000256" key="1">
    <source>
        <dbReference type="ARBA" id="ARBA00007613"/>
    </source>
</evidence>
<keyword evidence="2" id="KW-0812">Transmembrane</keyword>
<organism evidence="4 5">
    <name type="scientific">Xanthomonas phaseoli pv. syngonii LMG 9055</name>
    <dbReference type="NCBI Taxonomy" id="1437878"/>
    <lineage>
        <taxon>Bacteria</taxon>
        <taxon>Pseudomonadati</taxon>
        <taxon>Pseudomonadota</taxon>
        <taxon>Gammaproteobacteria</taxon>
        <taxon>Lysobacterales</taxon>
        <taxon>Lysobacteraceae</taxon>
        <taxon>Xanthomonas</taxon>
    </lineage>
</organism>
<evidence type="ECO:0000313" key="4">
    <source>
        <dbReference type="EMBL" id="OQP75391.1"/>
    </source>
</evidence>
<dbReference type="GO" id="GO:0009279">
    <property type="term" value="C:cell outer membrane"/>
    <property type="evidence" value="ECO:0007669"/>
    <property type="project" value="UniProtKB-SubCell"/>
</dbReference>
<feature type="signal peptide" evidence="2">
    <location>
        <begin position="1"/>
        <end position="22"/>
    </location>
</feature>
<dbReference type="Gene3D" id="2.20.200.10">
    <property type="entry name" value="Outer membrane efflux proteins (OEP)"/>
    <property type="match status" value="1"/>
</dbReference>
<keyword evidence="2" id="KW-0472">Membrane</keyword>
<evidence type="ECO:0000256" key="3">
    <source>
        <dbReference type="SAM" id="MobiDB-lite"/>
    </source>
</evidence>
<comment type="similarity">
    <text evidence="1 2">Belongs to the outer membrane factor (OMF) (TC 1.B.17) family.</text>
</comment>
<reference evidence="4 5" key="1">
    <citation type="journal article" date="2016" name="Plant Pathol.">
        <title>Genetic characterization of strains named as Xanthomonas axonopodis pv. dieffenbachiae leads to a taxonomic revision of the X. axonopodis species complex.</title>
        <authorList>
            <person name="Constantin E.C."/>
            <person name="Cleenwerck I."/>
            <person name="Maes M."/>
            <person name="Baeyen S."/>
            <person name="Van Malderghem C."/>
            <person name="De Vos P."/>
            <person name="Cottyn B."/>
        </authorList>
    </citation>
    <scope>NUCLEOTIDE SEQUENCE [LARGE SCALE GENOMIC DNA]</scope>
    <source>
        <strain evidence="5">LMG9055</strain>
    </source>
</reference>
<dbReference type="GO" id="GO:0015562">
    <property type="term" value="F:efflux transmembrane transporter activity"/>
    <property type="evidence" value="ECO:0007669"/>
    <property type="project" value="InterPro"/>
</dbReference>
<feature type="chain" id="PRO_5010599472" evidence="2">
    <location>
        <begin position="23"/>
        <end position="504"/>
    </location>
</feature>
<proteinExistence type="inferred from homology"/>
<dbReference type="SUPFAM" id="SSF56954">
    <property type="entry name" value="Outer membrane efflux proteins (OEP)"/>
    <property type="match status" value="1"/>
</dbReference>
<dbReference type="PANTHER" id="PTHR30203">
    <property type="entry name" value="OUTER MEMBRANE CATION EFFLUX PROTEIN"/>
    <property type="match status" value="1"/>
</dbReference>
<dbReference type="AlphaFoldDB" id="A0A1V9GXK5"/>
<dbReference type="InterPro" id="IPR003423">
    <property type="entry name" value="OMP_efflux"/>
</dbReference>
<dbReference type="Proteomes" id="UP000050343">
    <property type="component" value="Unassembled WGS sequence"/>
</dbReference>
<dbReference type="Pfam" id="PF02321">
    <property type="entry name" value="OEP"/>
    <property type="match status" value="2"/>
</dbReference>
<evidence type="ECO:0000313" key="5">
    <source>
        <dbReference type="Proteomes" id="UP000050343"/>
    </source>
</evidence>
<dbReference type="EMBL" id="JPUO02000197">
    <property type="protein sequence ID" value="OQP75391.1"/>
    <property type="molecule type" value="Genomic_DNA"/>
</dbReference>
<name>A0A1V9GXK5_9XANT</name>
<feature type="region of interest" description="Disordered" evidence="3">
    <location>
        <begin position="272"/>
        <end position="291"/>
    </location>
</feature>
<sequence>MSSLRTLAALVAASLVTGCAVGPDYARPEAPLPDRYIGQADIAQRQAAVPANLLTWWDGFNDPDLSRYVNAALAQNLDLAQAGARVAQARAGLSAATAALLPAGNINGSATRAYQSLETPLGQVLDSTPNFDRYASIYEANLGASWELDLFGGLRRGRQAAMADYQATEAGAAATRLAVAAQTADIYISVRGLQARLDVAQRQVTTQQGLLSMVTLLHGKGLAAELQLQQAQGALAQAQAGVPPLEAGLAAAMNALDVMLGVPPGTHRTELSATRPIPPAPQIADSGTPGDLLRRRPDLIVAERRLAASNARIDVAMAEYYPKFSLSGLLGSATAISGANLFTSDAAQSSGVLGLRWRLFDFGRINAQIAQAKGQQAEQLAAYRLAVLRATEDVENAFTALIKREQQAAVLTQGVDALGKARSASALAYEKGTVSLIEVLNADDSLLRASDAQVQARTEAARSAVATFKALGGGWQAGRAGAGAAPIAVAVDSNRRHDDTTAPE</sequence>
<protein>
    <submittedName>
        <fullName evidence="4">RND transporter</fullName>
    </submittedName>
</protein>
<keyword evidence="2" id="KW-1134">Transmembrane beta strand</keyword>
<accession>A0A1V9GXK5</accession>
<keyword evidence="2" id="KW-0449">Lipoprotein</keyword>
<dbReference type="Gene3D" id="1.20.1600.10">
    <property type="entry name" value="Outer membrane efflux proteins (OEP)"/>
    <property type="match status" value="1"/>
</dbReference>
<dbReference type="PROSITE" id="PS51257">
    <property type="entry name" value="PROKAR_LIPOPROTEIN"/>
    <property type="match status" value="1"/>
</dbReference>
<evidence type="ECO:0000256" key="2">
    <source>
        <dbReference type="RuleBase" id="RU362097"/>
    </source>
</evidence>
<dbReference type="NCBIfam" id="TIGR01845">
    <property type="entry name" value="outer_NodT"/>
    <property type="match status" value="1"/>
</dbReference>
<dbReference type="InterPro" id="IPR010131">
    <property type="entry name" value="MdtP/NodT-like"/>
</dbReference>
<dbReference type="PANTHER" id="PTHR30203:SF25">
    <property type="entry name" value="OUTER MEMBRANE PROTEIN-RELATED"/>
    <property type="match status" value="1"/>
</dbReference>
<comment type="subcellular location">
    <subcellularLocation>
        <location evidence="2">Cell outer membrane</location>
        <topology evidence="2">Lipid-anchor</topology>
    </subcellularLocation>
</comment>
<comment type="caution">
    <text evidence="4">The sequence shown here is derived from an EMBL/GenBank/DDBJ whole genome shotgun (WGS) entry which is preliminary data.</text>
</comment>